<comment type="caution">
    <text evidence="3">The sequence shown here is derived from an EMBL/GenBank/DDBJ whole genome shotgun (WGS) entry which is preliminary data.</text>
</comment>
<feature type="domain" description="Mce/MlaD" evidence="2">
    <location>
        <begin position="42"/>
        <end position="114"/>
    </location>
</feature>
<dbReference type="PANTHER" id="PTHR33371">
    <property type="entry name" value="INTERMEMBRANE PHOSPHOLIPID TRANSPORT SYSTEM BINDING PROTEIN MLAD-RELATED"/>
    <property type="match status" value="1"/>
</dbReference>
<evidence type="ECO:0000256" key="1">
    <source>
        <dbReference type="SAM" id="Phobius"/>
    </source>
</evidence>
<organism evidence="3 4">
    <name type="scientific">Avrilella dinanensis</name>
    <dbReference type="NCBI Taxonomy" id="2008672"/>
    <lineage>
        <taxon>Bacteria</taxon>
        <taxon>Pseudomonadati</taxon>
        <taxon>Bacteroidota</taxon>
        <taxon>Flavobacteriia</taxon>
        <taxon>Flavobacteriales</taxon>
        <taxon>Flavobacteriaceae</taxon>
        <taxon>Avrilella</taxon>
    </lineage>
</organism>
<dbReference type="Pfam" id="PF02470">
    <property type="entry name" value="MlaD"/>
    <property type="match status" value="1"/>
</dbReference>
<proteinExistence type="predicted"/>
<dbReference type="InterPro" id="IPR003399">
    <property type="entry name" value="Mce/MlaD"/>
</dbReference>
<evidence type="ECO:0000313" key="4">
    <source>
        <dbReference type="Proteomes" id="UP000231960"/>
    </source>
</evidence>
<accession>A0A2M9R807</accession>
<sequence length="316" mass="34413">MNEALKITKEIKTALLVLGSLAILIWGYNFLKGKDLFGNNRIFYVTYENVEGLTQASTVTLNGMVVGKVNKISIGDNAKIVVEISINNPIDIPASTVAEIYSPGMLGGKQIGLIVDYSDTNLAKNGDYLVSGIKLGIVDGLSGKADPIMIKLDSVLYNVNKLVVGLNNTLDDDLKNSLHNSLAELNQTLKNATQITSGFNRIVGDNEQKIGTIVSDFEQTSGNLKTMSDQLAQADLKSTLDKFEQTAESLSAMMAKIDNGEGNLGKLINDEQLYNNLEGTSKELNQLIEDIKLNPKRYIHISVFGKNPGPYEEPKK</sequence>
<dbReference type="InterPro" id="IPR052336">
    <property type="entry name" value="MlaD_Phospholipid_Transporter"/>
</dbReference>
<keyword evidence="1" id="KW-0812">Transmembrane</keyword>
<protein>
    <recommendedName>
        <fullName evidence="2">Mce/MlaD domain-containing protein</fullName>
    </recommendedName>
</protein>
<name>A0A2M9R807_9FLAO</name>
<reference evidence="3 4" key="1">
    <citation type="submission" date="2017-06" db="EMBL/GenBank/DDBJ databases">
        <title>Description of Avrilella dinanensis gen. nov. sp. nov.</title>
        <authorList>
            <person name="Leyer C."/>
            <person name="Sassi M."/>
            <person name="Minet J."/>
            <person name="Kayal S."/>
            <person name="Cattoir V."/>
        </authorList>
    </citation>
    <scope>NUCLEOTIDE SEQUENCE [LARGE SCALE GENOMIC DNA]</scope>
    <source>
        <strain evidence="3 4">UR159</strain>
    </source>
</reference>
<keyword evidence="1" id="KW-1133">Transmembrane helix</keyword>
<gene>
    <name evidence="3" type="ORF">CDL10_10905</name>
</gene>
<feature type="transmembrane region" description="Helical" evidence="1">
    <location>
        <begin position="12"/>
        <end position="31"/>
    </location>
</feature>
<dbReference type="EMBL" id="NIPO01000001">
    <property type="protein sequence ID" value="PJR04997.1"/>
    <property type="molecule type" value="Genomic_DNA"/>
</dbReference>
<evidence type="ECO:0000259" key="2">
    <source>
        <dbReference type="Pfam" id="PF02470"/>
    </source>
</evidence>
<keyword evidence="4" id="KW-1185">Reference proteome</keyword>
<evidence type="ECO:0000313" key="3">
    <source>
        <dbReference type="EMBL" id="PJR04997.1"/>
    </source>
</evidence>
<keyword evidence="1" id="KW-0472">Membrane</keyword>
<dbReference type="OrthoDB" id="9769132at2"/>
<dbReference type="Proteomes" id="UP000231960">
    <property type="component" value="Unassembled WGS sequence"/>
</dbReference>
<dbReference type="AlphaFoldDB" id="A0A2M9R807"/>
<dbReference type="PANTHER" id="PTHR33371:SF4">
    <property type="entry name" value="INTERMEMBRANE PHOSPHOLIPID TRANSPORT SYSTEM BINDING PROTEIN MLAD"/>
    <property type="match status" value="1"/>
</dbReference>